<dbReference type="Gene3D" id="3.40.50.300">
    <property type="entry name" value="P-loop containing nucleotide triphosphate hydrolases"/>
    <property type="match status" value="1"/>
</dbReference>
<evidence type="ECO:0000256" key="4">
    <source>
        <dbReference type="ARBA" id="ARBA00022605"/>
    </source>
</evidence>
<comment type="subunit">
    <text evidence="11">Monomer.</text>
</comment>
<dbReference type="PROSITE" id="PS01128">
    <property type="entry name" value="SHIKIMATE_KINASE"/>
    <property type="match status" value="1"/>
</dbReference>
<keyword evidence="9 11" id="KW-0057">Aromatic amino acid biosynthesis</keyword>
<comment type="cofactor">
    <cofactor evidence="11">
        <name>Mg(2+)</name>
        <dbReference type="ChEBI" id="CHEBI:18420"/>
    </cofactor>
    <text evidence="11">Binds 1 Mg(2+) ion per subunit.</text>
</comment>
<dbReference type="Pfam" id="PF01202">
    <property type="entry name" value="SKI"/>
    <property type="match status" value="1"/>
</dbReference>
<feature type="binding site" evidence="11">
    <location>
        <position position="62"/>
    </location>
    <ligand>
        <name>substrate</name>
    </ligand>
</feature>
<feature type="binding site" evidence="11">
    <location>
        <position position="156"/>
    </location>
    <ligand>
        <name>ATP</name>
        <dbReference type="ChEBI" id="CHEBI:30616"/>
    </ligand>
</feature>
<dbReference type="SUPFAM" id="SSF52540">
    <property type="entry name" value="P-loop containing nucleoside triphosphate hydrolases"/>
    <property type="match status" value="1"/>
</dbReference>
<feature type="binding site" evidence="11">
    <location>
        <position position="84"/>
    </location>
    <ligand>
        <name>substrate</name>
    </ligand>
</feature>
<dbReference type="InterPro" id="IPR000623">
    <property type="entry name" value="Shikimate_kinase/TSH1"/>
</dbReference>
<dbReference type="GO" id="GO:0008652">
    <property type="term" value="P:amino acid biosynthetic process"/>
    <property type="evidence" value="ECO:0007669"/>
    <property type="project" value="UniProtKB-KW"/>
</dbReference>
<dbReference type="InterPro" id="IPR027417">
    <property type="entry name" value="P-loop_NTPase"/>
</dbReference>
<dbReference type="GO" id="GO:0009423">
    <property type="term" value="P:chorismate biosynthetic process"/>
    <property type="evidence" value="ECO:0007669"/>
    <property type="project" value="UniProtKB-UniRule"/>
</dbReference>
<evidence type="ECO:0000256" key="2">
    <source>
        <dbReference type="ARBA" id="ARBA00006997"/>
    </source>
</evidence>
<dbReference type="GO" id="GO:0004765">
    <property type="term" value="F:shikimate kinase activity"/>
    <property type="evidence" value="ECO:0007669"/>
    <property type="project" value="UniProtKB-UniRule"/>
</dbReference>
<dbReference type="PANTHER" id="PTHR21087:SF16">
    <property type="entry name" value="SHIKIMATE KINASE 1, CHLOROPLASTIC"/>
    <property type="match status" value="1"/>
</dbReference>
<evidence type="ECO:0000256" key="7">
    <source>
        <dbReference type="ARBA" id="ARBA00022777"/>
    </source>
</evidence>
<keyword evidence="11" id="KW-0479">Metal-binding</keyword>
<evidence type="ECO:0000256" key="6">
    <source>
        <dbReference type="ARBA" id="ARBA00022741"/>
    </source>
</evidence>
<dbReference type="AlphaFoldDB" id="A0A852R968"/>
<evidence type="ECO:0000256" key="1">
    <source>
        <dbReference type="ARBA" id="ARBA00004842"/>
    </source>
</evidence>
<evidence type="ECO:0000256" key="3">
    <source>
        <dbReference type="ARBA" id="ARBA00012154"/>
    </source>
</evidence>
<comment type="caution">
    <text evidence="12">The sequence shown here is derived from an EMBL/GenBank/DDBJ whole genome shotgun (WGS) entry which is preliminary data.</text>
</comment>
<feature type="binding site" evidence="11">
    <location>
        <position position="121"/>
    </location>
    <ligand>
        <name>ATP</name>
        <dbReference type="ChEBI" id="CHEBI:30616"/>
    </ligand>
</feature>
<feature type="binding site" evidence="11">
    <location>
        <begin position="16"/>
        <end position="21"/>
    </location>
    <ligand>
        <name>ATP</name>
        <dbReference type="ChEBI" id="CHEBI:30616"/>
    </ligand>
</feature>
<keyword evidence="13" id="KW-1185">Reference proteome</keyword>
<keyword evidence="8 11" id="KW-0067">ATP-binding</keyword>
<feature type="binding site" evidence="11">
    <location>
        <position position="20"/>
    </location>
    <ligand>
        <name>Mg(2+)</name>
        <dbReference type="ChEBI" id="CHEBI:18420"/>
    </ligand>
</feature>
<name>A0A852R968_9ACTN</name>
<dbReference type="GO" id="GO:0005524">
    <property type="term" value="F:ATP binding"/>
    <property type="evidence" value="ECO:0007669"/>
    <property type="project" value="UniProtKB-UniRule"/>
</dbReference>
<dbReference type="CDD" id="cd00464">
    <property type="entry name" value="SK"/>
    <property type="match status" value="1"/>
</dbReference>
<evidence type="ECO:0000313" key="13">
    <source>
        <dbReference type="Proteomes" id="UP000582231"/>
    </source>
</evidence>
<dbReference type="GO" id="GO:0009073">
    <property type="term" value="P:aromatic amino acid family biosynthetic process"/>
    <property type="evidence" value="ECO:0007669"/>
    <property type="project" value="UniProtKB-KW"/>
</dbReference>
<dbReference type="UniPathway" id="UPA00053">
    <property type="reaction ID" value="UER00088"/>
</dbReference>
<dbReference type="RefSeq" id="WP_273517144.1">
    <property type="nucleotide sequence ID" value="NZ_BAABEF010000001.1"/>
</dbReference>
<organism evidence="12 13">
    <name type="scientific">Nocardioides kongjuensis</name>
    <dbReference type="NCBI Taxonomy" id="349522"/>
    <lineage>
        <taxon>Bacteria</taxon>
        <taxon>Bacillati</taxon>
        <taxon>Actinomycetota</taxon>
        <taxon>Actinomycetes</taxon>
        <taxon>Propionibacteriales</taxon>
        <taxon>Nocardioidaceae</taxon>
        <taxon>Nocardioides</taxon>
    </lineage>
</organism>
<dbReference type="Proteomes" id="UP000582231">
    <property type="component" value="Unassembled WGS sequence"/>
</dbReference>
<dbReference type="InterPro" id="IPR023000">
    <property type="entry name" value="Shikimate_kinase_CS"/>
</dbReference>
<dbReference type="EMBL" id="JACCBF010000001">
    <property type="protein sequence ID" value="NYD29557.1"/>
    <property type="molecule type" value="Genomic_DNA"/>
</dbReference>
<feature type="binding site" evidence="11">
    <location>
        <position position="139"/>
    </location>
    <ligand>
        <name>substrate</name>
    </ligand>
</feature>
<comment type="function">
    <text evidence="11">Catalyzes the specific phosphorylation of the 3-hydroxyl group of shikimic acid using ATP as a cosubstrate.</text>
</comment>
<evidence type="ECO:0000256" key="8">
    <source>
        <dbReference type="ARBA" id="ARBA00022840"/>
    </source>
</evidence>
<feature type="binding site" evidence="11">
    <location>
        <position position="38"/>
    </location>
    <ligand>
        <name>substrate</name>
    </ligand>
</feature>
<dbReference type="GO" id="GO:0005829">
    <property type="term" value="C:cytosol"/>
    <property type="evidence" value="ECO:0007669"/>
    <property type="project" value="TreeGrafter"/>
</dbReference>
<dbReference type="GO" id="GO:0000287">
    <property type="term" value="F:magnesium ion binding"/>
    <property type="evidence" value="ECO:0007669"/>
    <property type="project" value="UniProtKB-UniRule"/>
</dbReference>
<dbReference type="PANTHER" id="PTHR21087">
    <property type="entry name" value="SHIKIMATE KINASE"/>
    <property type="match status" value="1"/>
</dbReference>
<keyword evidence="6 11" id="KW-0547">Nucleotide-binding</keyword>
<comment type="similarity">
    <text evidence="2 11">Belongs to the shikimate kinase family.</text>
</comment>
<keyword evidence="5 11" id="KW-0808">Transferase</keyword>
<sequence length="174" mass="17946">MTGAGGPRAVLIGTMGAGKTTVGRLLAERLGVGFADTDELIEAQHGKTVQDIFVEDGEATFRALERAAVARALDESDGVLSLGGGAVLDPSTQALLAAHRVVFLRVGLADAVKRVGLGSGRPLLLGNVRARVKQLLDERAPVYAGLARITVDTDGREPAEIAAEIVTALQGDPA</sequence>
<proteinExistence type="inferred from homology"/>
<comment type="subcellular location">
    <subcellularLocation>
        <location evidence="11">Cytoplasm</location>
    </subcellularLocation>
</comment>
<evidence type="ECO:0000256" key="11">
    <source>
        <dbReference type="HAMAP-Rule" id="MF_00109"/>
    </source>
</evidence>
<dbReference type="HAMAP" id="MF_00109">
    <property type="entry name" value="Shikimate_kinase"/>
    <property type="match status" value="1"/>
</dbReference>
<keyword evidence="7 11" id="KW-0418">Kinase</keyword>
<dbReference type="PRINTS" id="PR01100">
    <property type="entry name" value="SHIKIMTKNASE"/>
</dbReference>
<evidence type="ECO:0000256" key="10">
    <source>
        <dbReference type="ARBA" id="ARBA00048567"/>
    </source>
</evidence>
<evidence type="ECO:0000256" key="9">
    <source>
        <dbReference type="ARBA" id="ARBA00023141"/>
    </source>
</evidence>
<gene>
    <name evidence="11" type="primary">aroK</name>
    <name evidence="12" type="ORF">BJ958_001103</name>
</gene>
<evidence type="ECO:0000256" key="5">
    <source>
        <dbReference type="ARBA" id="ARBA00022679"/>
    </source>
</evidence>
<evidence type="ECO:0000313" key="12">
    <source>
        <dbReference type="EMBL" id="NYD29557.1"/>
    </source>
</evidence>
<comment type="catalytic activity">
    <reaction evidence="10 11">
        <text>shikimate + ATP = 3-phosphoshikimate + ADP + H(+)</text>
        <dbReference type="Rhea" id="RHEA:13121"/>
        <dbReference type="ChEBI" id="CHEBI:15378"/>
        <dbReference type="ChEBI" id="CHEBI:30616"/>
        <dbReference type="ChEBI" id="CHEBI:36208"/>
        <dbReference type="ChEBI" id="CHEBI:145989"/>
        <dbReference type="ChEBI" id="CHEBI:456216"/>
        <dbReference type="EC" id="2.7.1.71"/>
    </reaction>
</comment>
<comment type="pathway">
    <text evidence="1 11">Metabolic intermediate biosynthesis; chorismate biosynthesis; chorismate from D-erythrose 4-phosphate and phosphoenolpyruvate: step 5/7.</text>
</comment>
<dbReference type="EC" id="2.7.1.71" evidence="3 11"/>
<keyword evidence="11" id="KW-0963">Cytoplasm</keyword>
<keyword evidence="4 11" id="KW-0028">Amino-acid biosynthesis</keyword>
<keyword evidence="11" id="KW-0460">Magnesium</keyword>
<accession>A0A852R968</accession>
<reference evidence="12 13" key="1">
    <citation type="submission" date="2020-07" db="EMBL/GenBank/DDBJ databases">
        <title>Sequencing the genomes of 1000 actinobacteria strains.</title>
        <authorList>
            <person name="Klenk H.-P."/>
        </authorList>
    </citation>
    <scope>NUCLEOTIDE SEQUENCE [LARGE SCALE GENOMIC DNA]</scope>
    <source>
        <strain evidence="12 13">DSM 19082</strain>
    </source>
</reference>
<protein>
    <recommendedName>
        <fullName evidence="3 11">Shikimate kinase</fullName>
        <shortName evidence="11">SK</shortName>
        <ecNumber evidence="3 11">2.7.1.71</ecNumber>
    </recommendedName>
</protein>
<dbReference type="InterPro" id="IPR031322">
    <property type="entry name" value="Shikimate/glucono_kinase"/>
</dbReference>